<evidence type="ECO:0000256" key="6">
    <source>
        <dbReference type="HAMAP-Rule" id="MF_00735"/>
    </source>
</evidence>
<dbReference type="HAMAP" id="MF_00735">
    <property type="entry name" value="Methyltr_PrmA"/>
    <property type="match status" value="1"/>
</dbReference>
<feature type="binding site" evidence="6">
    <location>
        <position position="259"/>
    </location>
    <ligand>
        <name>S-adenosyl-L-methionine</name>
        <dbReference type="ChEBI" id="CHEBI:59789"/>
    </ligand>
</feature>
<reference evidence="7 8" key="1">
    <citation type="submission" date="2024-03" db="EMBL/GenBank/DDBJ databases">
        <title>Human intestinal bacterial collection.</title>
        <authorList>
            <person name="Pauvert C."/>
            <person name="Hitch T.C.A."/>
            <person name="Clavel T."/>
        </authorList>
    </citation>
    <scope>NUCLEOTIDE SEQUENCE [LARGE SCALE GENOMIC DNA]</scope>
    <source>
        <strain evidence="7 8">CLA-AA-H192</strain>
    </source>
</reference>
<dbReference type="GO" id="GO:0008168">
    <property type="term" value="F:methyltransferase activity"/>
    <property type="evidence" value="ECO:0007669"/>
    <property type="project" value="UniProtKB-KW"/>
</dbReference>
<dbReference type="Gene3D" id="3.40.50.150">
    <property type="entry name" value="Vaccinia Virus protein VP39"/>
    <property type="match status" value="1"/>
</dbReference>
<keyword evidence="7" id="KW-0687">Ribonucleoprotein</keyword>
<evidence type="ECO:0000313" key="7">
    <source>
        <dbReference type="EMBL" id="MEQ2512040.1"/>
    </source>
</evidence>
<keyword evidence="4 6" id="KW-0808">Transferase</keyword>
<organism evidence="7 8">
    <name type="scientific">Faecousia intestinalis</name>
    <dbReference type="NCBI Taxonomy" id="3133167"/>
    <lineage>
        <taxon>Bacteria</taxon>
        <taxon>Bacillati</taxon>
        <taxon>Bacillota</taxon>
        <taxon>Clostridia</taxon>
        <taxon>Eubacteriales</taxon>
        <taxon>Oscillospiraceae</taxon>
        <taxon>Faecousia</taxon>
    </lineage>
</organism>
<dbReference type="PANTHER" id="PTHR43648">
    <property type="entry name" value="ELECTRON TRANSFER FLAVOPROTEIN BETA SUBUNIT LYSINE METHYLTRANSFERASE"/>
    <property type="match status" value="1"/>
</dbReference>
<name>A0ABV1G9H6_9FIRM</name>
<keyword evidence="5 6" id="KW-0949">S-adenosyl-L-methionine</keyword>
<protein>
    <recommendedName>
        <fullName evidence="6">Ribosomal protein L11 methyltransferase</fullName>
        <shortName evidence="6">L11 Mtase</shortName>
        <ecNumber evidence="6">2.1.1.-</ecNumber>
    </recommendedName>
</protein>
<keyword evidence="2 6" id="KW-0963">Cytoplasm</keyword>
<dbReference type="CDD" id="cd02440">
    <property type="entry name" value="AdoMet_MTases"/>
    <property type="match status" value="1"/>
</dbReference>
<dbReference type="NCBIfam" id="TIGR00406">
    <property type="entry name" value="prmA"/>
    <property type="match status" value="1"/>
</dbReference>
<evidence type="ECO:0000256" key="5">
    <source>
        <dbReference type="ARBA" id="ARBA00022691"/>
    </source>
</evidence>
<dbReference type="PIRSF" id="PIRSF000401">
    <property type="entry name" value="RPL11_MTase"/>
    <property type="match status" value="1"/>
</dbReference>
<feature type="binding site" evidence="6">
    <location>
        <position position="165"/>
    </location>
    <ligand>
        <name>S-adenosyl-L-methionine</name>
        <dbReference type="ChEBI" id="CHEBI:59789"/>
    </ligand>
</feature>
<dbReference type="GO" id="GO:0032259">
    <property type="term" value="P:methylation"/>
    <property type="evidence" value="ECO:0007669"/>
    <property type="project" value="UniProtKB-KW"/>
</dbReference>
<accession>A0ABV1G9H6</accession>
<evidence type="ECO:0000256" key="3">
    <source>
        <dbReference type="ARBA" id="ARBA00022603"/>
    </source>
</evidence>
<gene>
    <name evidence="6 7" type="primary">prmA</name>
    <name evidence="7" type="ORF">WMO66_12435</name>
</gene>
<dbReference type="InterPro" id="IPR004498">
    <property type="entry name" value="Ribosomal_PrmA_MeTrfase"/>
</dbReference>
<feature type="binding site" evidence="6">
    <location>
        <position position="186"/>
    </location>
    <ligand>
        <name>S-adenosyl-L-methionine</name>
        <dbReference type="ChEBI" id="CHEBI:59789"/>
    </ligand>
</feature>
<dbReference type="Proteomes" id="UP001491552">
    <property type="component" value="Unassembled WGS sequence"/>
</dbReference>
<keyword evidence="8" id="KW-1185">Reference proteome</keyword>
<comment type="catalytic activity">
    <reaction evidence="6">
        <text>L-lysyl-[protein] + 3 S-adenosyl-L-methionine = N(6),N(6),N(6)-trimethyl-L-lysyl-[protein] + 3 S-adenosyl-L-homocysteine + 3 H(+)</text>
        <dbReference type="Rhea" id="RHEA:54192"/>
        <dbReference type="Rhea" id="RHEA-COMP:9752"/>
        <dbReference type="Rhea" id="RHEA-COMP:13826"/>
        <dbReference type="ChEBI" id="CHEBI:15378"/>
        <dbReference type="ChEBI" id="CHEBI:29969"/>
        <dbReference type="ChEBI" id="CHEBI:57856"/>
        <dbReference type="ChEBI" id="CHEBI:59789"/>
        <dbReference type="ChEBI" id="CHEBI:61961"/>
    </reaction>
</comment>
<proteinExistence type="inferred from homology"/>
<keyword evidence="7" id="KW-0689">Ribosomal protein</keyword>
<evidence type="ECO:0000256" key="4">
    <source>
        <dbReference type="ARBA" id="ARBA00022679"/>
    </source>
</evidence>
<dbReference type="InterPro" id="IPR029063">
    <property type="entry name" value="SAM-dependent_MTases_sf"/>
</dbReference>
<dbReference type="PANTHER" id="PTHR43648:SF1">
    <property type="entry name" value="ELECTRON TRANSFER FLAVOPROTEIN BETA SUBUNIT LYSINE METHYLTRANSFERASE"/>
    <property type="match status" value="1"/>
</dbReference>
<comment type="subcellular location">
    <subcellularLocation>
        <location evidence="6">Cytoplasm</location>
    </subcellularLocation>
</comment>
<dbReference type="EMBL" id="JBBMFF010000255">
    <property type="protein sequence ID" value="MEQ2512040.1"/>
    <property type="molecule type" value="Genomic_DNA"/>
</dbReference>
<comment type="caution">
    <text evidence="7">The sequence shown here is derived from an EMBL/GenBank/DDBJ whole genome shotgun (WGS) entry which is preliminary data.</text>
</comment>
<dbReference type="Pfam" id="PF06325">
    <property type="entry name" value="PrmA"/>
    <property type="match status" value="1"/>
</dbReference>
<comment type="similarity">
    <text evidence="1 6">Belongs to the methyltransferase superfamily. PrmA family.</text>
</comment>
<sequence>MEQWLEVTIRTASGGIDLLCAELTEAGFDSFVIDDSEQFRQFLDGARAYWDYVDEKLAARMRDLSQVRLYLPEETAEAQLAELRALLAELPGRYPACEFGPLTLALDRIPDEDWANSWKQNYRPLPVGERLLVVPQWMTVDDLQGRLPVILDLGLTFGTGEHASTQLCMRALESLLHGGERVADLGSGSGILSVSALRLGAASAVGVDIDPSAEHIAAANAAQNGFGPDRFTARTGDVVEDADFLQALAGDGFDIVCANIVADVIIRLAPVVPKLMRPDAAFVCSGILTTRENDVRAALAAAGLEIVHAAHEGEWCGLTARLGER</sequence>
<comment type="function">
    <text evidence="6">Methylates ribosomal protein L11.</text>
</comment>
<dbReference type="InterPro" id="IPR050078">
    <property type="entry name" value="Ribosomal_L11_MeTrfase_PrmA"/>
</dbReference>
<evidence type="ECO:0000313" key="8">
    <source>
        <dbReference type="Proteomes" id="UP001491552"/>
    </source>
</evidence>
<evidence type="ECO:0000256" key="2">
    <source>
        <dbReference type="ARBA" id="ARBA00022490"/>
    </source>
</evidence>
<dbReference type="RefSeq" id="WP_349136742.1">
    <property type="nucleotide sequence ID" value="NZ_JBBMFF010000255.1"/>
</dbReference>
<feature type="binding site" evidence="6">
    <location>
        <position position="208"/>
    </location>
    <ligand>
        <name>S-adenosyl-L-methionine</name>
        <dbReference type="ChEBI" id="CHEBI:59789"/>
    </ligand>
</feature>
<dbReference type="SUPFAM" id="SSF53335">
    <property type="entry name" value="S-adenosyl-L-methionine-dependent methyltransferases"/>
    <property type="match status" value="1"/>
</dbReference>
<evidence type="ECO:0000256" key="1">
    <source>
        <dbReference type="ARBA" id="ARBA00009741"/>
    </source>
</evidence>
<dbReference type="GO" id="GO:0005840">
    <property type="term" value="C:ribosome"/>
    <property type="evidence" value="ECO:0007669"/>
    <property type="project" value="UniProtKB-KW"/>
</dbReference>
<dbReference type="EC" id="2.1.1.-" evidence="6"/>
<keyword evidence="3 6" id="KW-0489">Methyltransferase</keyword>